<evidence type="ECO:0000259" key="2">
    <source>
        <dbReference type="Pfam" id="PF03551"/>
    </source>
</evidence>
<dbReference type="AlphaFoldDB" id="A0A3T0T3M6"/>
<dbReference type="InterPro" id="IPR005149">
    <property type="entry name" value="Tscrpt_reg_PadR_N"/>
</dbReference>
<proteinExistence type="predicted"/>
<dbReference type="RefSeq" id="WP_127887714.1">
    <property type="nucleotide sequence ID" value="NZ_CP028137.1"/>
</dbReference>
<protein>
    <submittedName>
        <fullName evidence="3">PadR family transcriptional regulator</fullName>
    </submittedName>
</protein>
<dbReference type="Proteomes" id="UP000285317">
    <property type="component" value="Chromosome"/>
</dbReference>
<dbReference type="CDD" id="cd00090">
    <property type="entry name" value="HTH_ARSR"/>
    <property type="match status" value="1"/>
</dbReference>
<dbReference type="SUPFAM" id="SSF46785">
    <property type="entry name" value="Winged helix' DNA-binding domain"/>
    <property type="match status" value="1"/>
</dbReference>
<dbReference type="InterPro" id="IPR036388">
    <property type="entry name" value="WH-like_DNA-bd_sf"/>
</dbReference>
<dbReference type="Pfam" id="PF03551">
    <property type="entry name" value="PadR"/>
    <property type="match status" value="1"/>
</dbReference>
<reference evidence="3 4" key="1">
    <citation type="submission" date="2018-03" db="EMBL/GenBank/DDBJ databases">
        <title>Bacteriophage NCPPB3778 and a type I-E CRISPR drive the evolution of the US Biological Select Agent, Rathayibacter toxicus.</title>
        <authorList>
            <person name="Davis E.W.II."/>
            <person name="Tabima J.F."/>
            <person name="Weisberg A.J."/>
            <person name="Dantas Lopes L."/>
            <person name="Wiseman M.S."/>
            <person name="Wiseman M.S."/>
            <person name="Pupko T."/>
            <person name="Belcher M.S."/>
            <person name="Sechler A.J."/>
            <person name="Tancos M.A."/>
            <person name="Schroeder B.K."/>
            <person name="Murray T.D."/>
            <person name="Luster D.G."/>
            <person name="Schneider W.L."/>
            <person name="Rogers E."/>
            <person name="Andreote F.D."/>
            <person name="Grunwald N.J."/>
            <person name="Putnam M.L."/>
            <person name="Chang J.H."/>
        </authorList>
    </citation>
    <scope>NUCLEOTIDE SEQUENCE [LARGE SCALE GENOMIC DNA]</scope>
    <source>
        <strain evidence="3 4">DSM 15932</strain>
    </source>
</reference>
<dbReference type="KEGG" id="rfs:C1I64_14725"/>
<feature type="compositionally biased region" description="Basic and acidic residues" evidence="1">
    <location>
        <begin position="126"/>
        <end position="139"/>
    </location>
</feature>
<name>A0A3T0T3M6_9MICO</name>
<gene>
    <name evidence="3" type="ORF">C1I64_14725</name>
</gene>
<evidence type="ECO:0000256" key="1">
    <source>
        <dbReference type="SAM" id="MobiDB-lite"/>
    </source>
</evidence>
<evidence type="ECO:0000313" key="3">
    <source>
        <dbReference type="EMBL" id="AZZ53162.1"/>
    </source>
</evidence>
<dbReference type="InterPro" id="IPR011991">
    <property type="entry name" value="ArsR-like_HTH"/>
</dbReference>
<dbReference type="Gene3D" id="1.10.10.10">
    <property type="entry name" value="Winged helix-like DNA-binding domain superfamily/Winged helix DNA-binding domain"/>
    <property type="match status" value="1"/>
</dbReference>
<dbReference type="PANTHER" id="PTHR43252">
    <property type="entry name" value="TRANSCRIPTIONAL REGULATOR YQJI"/>
    <property type="match status" value="1"/>
</dbReference>
<feature type="compositionally biased region" description="Low complexity" evidence="1">
    <location>
        <begin position="145"/>
        <end position="158"/>
    </location>
</feature>
<feature type="region of interest" description="Disordered" evidence="1">
    <location>
        <begin position="121"/>
        <end position="180"/>
    </location>
</feature>
<organism evidence="3 4">
    <name type="scientific">Rathayibacter festucae DSM 15932</name>
    <dbReference type="NCBI Taxonomy" id="1328866"/>
    <lineage>
        <taxon>Bacteria</taxon>
        <taxon>Bacillati</taxon>
        <taxon>Actinomycetota</taxon>
        <taxon>Actinomycetes</taxon>
        <taxon>Micrococcales</taxon>
        <taxon>Microbacteriaceae</taxon>
        <taxon>Rathayibacter</taxon>
    </lineage>
</organism>
<dbReference type="EMBL" id="CP028137">
    <property type="protein sequence ID" value="AZZ53162.1"/>
    <property type="molecule type" value="Genomic_DNA"/>
</dbReference>
<dbReference type="InterPro" id="IPR036390">
    <property type="entry name" value="WH_DNA-bd_sf"/>
</dbReference>
<feature type="region of interest" description="Disordered" evidence="1">
    <location>
        <begin position="207"/>
        <end position="236"/>
    </location>
</feature>
<dbReference type="PANTHER" id="PTHR43252:SF7">
    <property type="entry name" value="TRANSCRIPTIONAL REGULATOR YQJI"/>
    <property type="match status" value="1"/>
</dbReference>
<evidence type="ECO:0000313" key="4">
    <source>
        <dbReference type="Proteomes" id="UP000285317"/>
    </source>
</evidence>
<feature type="domain" description="Transcription regulator PadR N-terminal" evidence="2">
    <location>
        <begin position="14"/>
        <end position="82"/>
    </location>
</feature>
<sequence length="236" mass="25201">MSPVFAHGRLRLYLLNLLAESPKHGYELIQALSERFGGTYAPSAGTVYPRLAKLEEEGLVTKEADGRKTVYSITDAGRDELANRATDLGDIEEELTDSVRRLADEVRLGVAEAMKSLRADLASAARDSRPSRGGPEHSAETPAPAESTQESSESTAGERPQDAPPMEPPAGTAPVHARTASRLALRDAEVLLTEFRDELRAELRTAAAHGSVSAASTDALRSALDQARAAVRSTLS</sequence>
<accession>A0A3T0T3M6</accession>